<dbReference type="EMBL" id="ANOH01000274">
    <property type="protein sequence ID" value="EMI54541.1"/>
    <property type="molecule type" value="Genomic_DNA"/>
</dbReference>
<keyword evidence="1" id="KW-0812">Transmembrane</keyword>
<keyword evidence="3" id="KW-1185">Reference proteome</keyword>
<proteinExistence type="predicted"/>
<organism evidence="2 3">
    <name type="scientific">Rhodopirellula sallentina SM41</name>
    <dbReference type="NCBI Taxonomy" id="1263870"/>
    <lineage>
        <taxon>Bacteria</taxon>
        <taxon>Pseudomonadati</taxon>
        <taxon>Planctomycetota</taxon>
        <taxon>Planctomycetia</taxon>
        <taxon>Pirellulales</taxon>
        <taxon>Pirellulaceae</taxon>
        <taxon>Rhodopirellula</taxon>
    </lineage>
</organism>
<evidence type="ECO:0000256" key="1">
    <source>
        <dbReference type="SAM" id="Phobius"/>
    </source>
</evidence>
<gene>
    <name evidence="2" type="ORF">RSSM_04012</name>
</gene>
<name>M5U9L1_9BACT</name>
<evidence type="ECO:0000313" key="2">
    <source>
        <dbReference type="EMBL" id="EMI54541.1"/>
    </source>
</evidence>
<keyword evidence="1" id="KW-0472">Membrane</keyword>
<feature type="transmembrane region" description="Helical" evidence="1">
    <location>
        <begin position="12"/>
        <end position="32"/>
    </location>
</feature>
<evidence type="ECO:0000313" key="3">
    <source>
        <dbReference type="Proteomes" id="UP000011885"/>
    </source>
</evidence>
<comment type="caution">
    <text evidence="2">The sequence shown here is derived from an EMBL/GenBank/DDBJ whole genome shotgun (WGS) entry which is preliminary data.</text>
</comment>
<dbReference type="RefSeq" id="WP_008681996.1">
    <property type="nucleotide sequence ID" value="NZ_ANOH01000274.1"/>
</dbReference>
<accession>M5U9L1</accession>
<dbReference type="Proteomes" id="UP000011885">
    <property type="component" value="Unassembled WGS sequence"/>
</dbReference>
<protein>
    <submittedName>
        <fullName evidence="2">Membrane protein</fullName>
    </submittedName>
</protein>
<dbReference type="AlphaFoldDB" id="M5U9L1"/>
<keyword evidence="1" id="KW-1133">Transmembrane helix</keyword>
<sequence>MDQFQMKSSLNFGAPLFLGAALTLVAMTILGAAAPQEANDGHDAQIVPIAGGMVLMLAVNDREEDRLYIYEMEGEKTGDQIKLKGSIDLSATGKELLPKNALLSDEAAKSDEPDAG</sequence>
<feature type="transmembrane region" description="Helical" evidence="1">
    <location>
        <begin position="44"/>
        <end position="60"/>
    </location>
</feature>
<reference evidence="2 3" key="1">
    <citation type="journal article" date="2013" name="Mar. Genomics">
        <title>Expression of sulfatases in Rhodopirellula baltica and the diversity of sulfatases in the genus Rhodopirellula.</title>
        <authorList>
            <person name="Wegner C.E."/>
            <person name="Richter-Heitmann T."/>
            <person name="Klindworth A."/>
            <person name="Klockow C."/>
            <person name="Richter M."/>
            <person name="Achstetter T."/>
            <person name="Glockner F.O."/>
            <person name="Harder J."/>
        </authorList>
    </citation>
    <scope>NUCLEOTIDE SEQUENCE [LARGE SCALE GENOMIC DNA]</scope>
    <source>
        <strain evidence="2 3">SM41</strain>
    </source>
</reference>
<dbReference type="PATRIC" id="fig|1263870.3.peg.4248"/>